<proteinExistence type="predicted"/>
<gene>
    <name evidence="2" type="ORF">HMPREF9460_01335</name>
</gene>
<feature type="region of interest" description="Disordered" evidence="1">
    <location>
        <begin position="1"/>
        <end position="47"/>
    </location>
</feature>
<evidence type="ECO:0000313" key="2">
    <source>
        <dbReference type="EMBL" id="KGF56133.1"/>
    </source>
</evidence>
<dbReference type="PATRIC" id="fig|742738.3.peg.1383"/>
<name>A0A096B9M7_FLAPL</name>
<keyword evidence="3" id="KW-1185">Reference proteome</keyword>
<dbReference type="eggNOG" id="ENOG5033BHE">
    <property type="taxonomic scope" value="Bacteria"/>
</dbReference>
<organism evidence="2 3">
    <name type="scientific">Flavonifractor plautii 1_3_50AFAA</name>
    <dbReference type="NCBI Taxonomy" id="742738"/>
    <lineage>
        <taxon>Bacteria</taxon>
        <taxon>Bacillati</taxon>
        <taxon>Bacillota</taxon>
        <taxon>Clostridia</taxon>
        <taxon>Eubacteriales</taxon>
        <taxon>Oscillospiraceae</taxon>
        <taxon>Flavonifractor</taxon>
    </lineage>
</organism>
<evidence type="ECO:0000313" key="3">
    <source>
        <dbReference type="Proteomes" id="UP000029585"/>
    </source>
</evidence>
<dbReference type="EMBL" id="ADLO01000047">
    <property type="protein sequence ID" value="KGF56133.1"/>
    <property type="molecule type" value="Genomic_DNA"/>
</dbReference>
<reference evidence="2 3" key="1">
    <citation type="submission" date="2011-08" db="EMBL/GenBank/DDBJ databases">
        <title>The Genome Sequence of Clostridium orbiscindens 1_3_50AFAA.</title>
        <authorList>
            <consortium name="The Broad Institute Genome Sequencing Platform"/>
            <person name="Earl A."/>
            <person name="Ward D."/>
            <person name="Feldgarden M."/>
            <person name="Gevers D."/>
            <person name="Daigneault M."/>
            <person name="Strauss J."/>
            <person name="Allen-Vercoe E."/>
            <person name="Young S.K."/>
            <person name="Zeng Q."/>
            <person name="Gargeya S."/>
            <person name="Fitzgerald M."/>
            <person name="Haas B."/>
            <person name="Abouelleil A."/>
            <person name="Alvarado L."/>
            <person name="Arachchi H.M."/>
            <person name="Berlin A."/>
            <person name="Brown A."/>
            <person name="Chapman S.B."/>
            <person name="Chen Z."/>
            <person name="Dunbar C."/>
            <person name="Freedman E."/>
            <person name="Gearin G."/>
            <person name="Gellesch M."/>
            <person name="Goldberg J."/>
            <person name="Griggs A."/>
            <person name="Gujja S."/>
            <person name="Heiman D."/>
            <person name="Howarth C."/>
            <person name="Larson L."/>
            <person name="Lui A."/>
            <person name="MacDonald P.J.P."/>
            <person name="Montmayeur A."/>
            <person name="Murphy C."/>
            <person name="Neiman D."/>
            <person name="Pearson M."/>
            <person name="Priest M."/>
            <person name="Roberts A."/>
            <person name="Saif S."/>
            <person name="Shea T."/>
            <person name="Shenoy N."/>
            <person name="Sisk P."/>
            <person name="Stolte C."/>
            <person name="Sykes S."/>
            <person name="Wortman J."/>
            <person name="Nusbaum C."/>
            <person name="Birren B."/>
        </authorList>
    </citation>
    <scope>NUCLEOTIDE SEQUENCE [LARGE SCALE GENOMIC DNA]</scope>
    <source>
        <strain evidence="2 3">1_3_50AFAA</strain>
    </source>
</reference>
<protein>
    <submittedName>
        <fullName evidence="2">Uncharacterized protein</fullName>
    </submittedName>
</protein>
<dbReference type="RefSeq" id="WP_007495266.1">
    <property type="nucleotide sequence ID" value="NZ_KN174162.1"/>
</dbReference>
<dbReference type="HOGENOM" id="CLU_191312_0_0_9"/>
<comment type="caution">
    <text evidence="2">The sequence shown here is derived from an EMBL/GenBank/DDBJ whole genome shotgun (WGS) entry which is preliminary data.</text>
</comment>
<dbReference type="AlphaFoldDB" id="A0A096B9M7"/>
<dbReference type="Proteomes" id="UP000029585">
    <property type="component" value="Unassembled WGS sequence"/>
</dbReference>
<sequence length="86" mass="9462">MAKQGMSRPERTHTQPHNDAPPVPELQGKAKHTKKKANPIVAGTSGPTMLVYHERPIPVDAYPELDTDLARDNLENDLPAADLEDL</sequence>
<accession>A0A096B9M7</accession>
<dbReference type="GeneID" id="63972617"/>
<evidence type="ECO:0000256" key="1">
    <source>
        <dbReference type="SAM" id="MobiDB-lite"/>
    </source>
</evidence>